<feature type="compositionally biased region" description="Low complexity" evidence="1">
    <location>
        <begin position="218"/>
        <end position="228"/>
    </location>
</feature>
<protein>
    <submittedName>
        <fullName evidence="3">Uncharacterized protein</fullName>
    </submittedName>
</protein>
<dbReference type="EMBL" id="CADCWM010000967">
    <property type="protein sequence ID" value="CAA9585872.1"/>
    <property type="molecule type" value="Genomic_DNA"/>
</dbReference>
<feature type="region of interest" description="Disordered" evidence="1">
    <location>
        <begin position="204"/>
        <end position="262"/>
    </location>
</feature>
<sequence length="262" mass="27299">MPTPSLDHIEKTFADGYRKEIDQEENVWRSLPFFAATLALQIAALAGVADRLPPLDGPGRWWVLMPLSTAGGSTFLALVGMAAAIYPVRFAYLSPEPDLLDYVRELDEAERANPPPKADAQDGAAGAARDDAATALKTELAKQYAAATHRNRRINQRRALFRSVSGLFTLLSVLSILVVVTVAMRHHISGRAAVSAAALGEAGDATAKRDSPGPAPAAPAAVRDGAGPSPAVRGGAPADARSDEGVVQQPGAPGAPGGDRGR</sequence>
<feature type="transmembrane region" description="Helical" evidence="2">
    <location>
        <begin position="159"/>
        <end position="184"/>
    </location>
</feature>
<proteinExistence type="predicted"/>
<organism evidence="3">
    <name type="scientific">uncultured Thermomicrobiales bacterium</name>
    <dbReference type="NCBI Taxonomy" id="1645740"/>
    <lineage>
        <taxon>Bacteria</taxon>
        <taxon>Pseudomonadati</taxon>
        <taxon>Thermomicrobiota</taxon>
        <taxon>Thermomicrobia</taxon>
        <taxon>Thermomicrobiales</taxon>
        <taxon>environmental samples</taxon>
    </lineage>
</organism>
<keyword evidence="2" id="KW-0472">Membrane</keyword>
<feature type="transmembrane region" description="Helical" evidence="2">
    <location>
        <begin position="27"/>
        <end position="49"/>
    </location>
</feature>
<reference evidence="3" key="1">
    <citation type="submission" date="2020-02" db="EMBL/GenBank/DDBJ databases">
        <authorList>
            <person name="Meier V. D."/>
        </authorList>
    </citation>
    <scope>NUCLEOTIDE SEQUENCE</scope>
    <source>
        <strain evidence="3">AVDCRST_MAG88</strain>
    </source>
</reference>
<evidence type="ECO:0000256" key="2">
    <source>
        <dbReference type="SAM" id="Phobius"/>
    </source>
</evidence>
<keyword evidence="2" id="KW-0812">Transmembrane</keyword>
<name>A0A6J4VSV5_9BACT</name>
<gene>
    <name evidence="3" type="ORF">AVDCRST_MAG88-3932</name>
</gene>
<evidence type="ECO:0000313" key="3">
    <source>
        <dbReference type="EMBL" id="CAA9585872.1"/>
    </source>
</evidence>
<accession>A0A6J4VSV5</accession>
<keyword evidence="2" id="KW-1133">Transmembrane helix</keyword>
<feature type="transmembrane region" description="Helical" evidence="2">
    <location>
        <begin position="61"/>
        <end position="86"/>
    </location>
</feature>
<evidence type="ECO:0000256" key="1">
    <source>
        <dbReference type="SAM" id="MobiDB-lite"/>
    </source>
</evidence>
<dbReference type="AlphaFoldDB" id="A0A6J4VSV5"/>